<reference evidence="2 3" key="1">
    <citation type="submission" date="2020-10" db="EMBL/GenBank/DDBJ databases">
        <title>Sequencing the genomes of 1000 actinobacteria strains.</title>
        <authorList>
            <person name="Klenk H.-P."/>
        </authorList>
    </citation>
    <scope>NUCLEOTIDE SEQUENCE [LARGE SCALE GENOMIC DNA]</scope>
    <source>
        <strain evidence="2 3">DSM 7307</strain>
    </source>
</reference>
<feature type="region of interest" description="Disordered" evidence="1">
    <location>
        <begin position="1"/>
        <end position="35"/>
    </location>
</feature>
<dbReference type="Proteomes" id="UP000620262">
    <property type="component" value="Unassembled WGS sequence"/>
</dbReference>
<dbReference type="EMBL" id="JADBEC010000001">
    <property type="protein sequence ID" value="MBE1506325.1"/>
    <property type="molecule type" value="Genomic_DNA"/>
</dbReference>
<protein>
    <recommendedName>
        <fullName evidence="4">Histidine kinase</fullName>
    </recommendedName>
</protein>
<feature type="compositionally biased region" description="Basic and acidic residues" evidence="1">
    <location>
        <begin position="17"/>
        <end position="35"/>
    </location>
</feature>
<gene>
    <name evidence="2" type="ORF">H4W29_003506</name>
</gene>
<evidence type="ECO:0008006" key="4">
    <source>
        <dbReference type="Google" id="ProtNLM"/>
    </source>
</evidence>
<evidence type="ECO:0000256" key="1">
    <source>
        <dbReference type="SAM" id="MobiDB-lite"/>
    </source>
</evidence>
<evidence type="ECO:0000313" key="2">
    <source>
        <dbReference type="EMBL" id="MBE1506325.1"/>
    </source>
</evidence>
<sequence>MSDRKFDSEEMPPSAQDLRDLQEAMKQKTTRATEAKEKSHFDLVNDFMFKHVTENEIKIVRRLVDNALRDGKKEALVYQFSSDFCTDSGRAINNGADNWPETLQGKAKEFYERYEKYGRPQGYKLKAVVVNFPSGMPGDVGFFLNWESDKPKL</sequence>
<comment type="caution">
    <text evidence="2">The sequence shown here is derived from an EMBL/GenBank/DDBJ whole genome shotgun (WGS) entry which is preliminary data.</text>
</comment>
<dbReference type="RefSeq" id="WP_192730040.1">
    <property type="nucleotide sequence ID" value="NZ_BAAAVL010000013.1"/>
</dbReference>
<name>A0ABR9IT12_RHIVS</name>
<proteinExistence type="predicted"/>
<organism evidence="2 3">
    <name type="scientific">Rhizobium viscosum</name>
    <name type="common">Arthrobacter viscosus</name>
    <dbReference type="NCBI Taxonomy" id="1673"/>
    <lineage>
        <taxon>Bacteria</taxon>
        <taxon>Pseudomonadati</taxon>
        <taxon>Pseudomonadota</taxon>
        <taxon>Alphaproteobacteria</taxon>
        <taxon>Hyphomicrobiales</taxon>
        <taxon>Rhizobiaceae</taxon>
        <taxon>Rhizobium/Agrobacterium group</taxon>
        <taxon>Rhizobium</taxon>
    </lineage>
</organism>
<accession>A0ABR9IT12</accession>
<keyword evidence="3" id="KW-1185">Reference proteome</keyword>
<evidence type="ECO:0000313" key="3">
    <source>
        <dbReference type="Proteomes" id="UP000620262"/>
    </source>
</evidence>